<evidence type="ECO:0000259" key="3">
    <source>
        <dbReference type="PROSITE" id="PS50234"/>
    </source>
</evidence>
<dbReference type="InterPro" id="IPR036465">
    <property type="entry name" value="vWFA_dom_sf"/>
</dbReference>
<dbReference type="Pfam" id="PF00092">
    <property type="entry name" value="VWA"/>
    <property type="match status" value="1"/>
</dbReference>
<accession>A0A0G1PJN8</accession>
<reference evidence="4 5" key="1">
    <citation type="journal article" date="2015" name="Nature">
        <title>rRNA introns, odd ribosomes, and small enigmatic genomes across a large radiation of phyla.</title>
        <authorList>
            <person name="Brown C.T."/>
            <person name="Hug L.A."/>
            <person name="Thomas B.C."/>
            <person name="Sharon I."/>
            <person name="Castelle C.J."/>
            <person name="Singh A."/>
            <person name="Wilkins M.J."/>
            <person name="Williams K.H."/>
            <person name="Banfield J.F."/>
        </authorList>
    </citation>
    <scope>NUCLEOTIDE SEQUENCE [LARGE SCALE GENOMIC DNA]</scope>
</reference>
<evidence type="ECO:0000256" key="2">
    <source>
        <dbReference type="SAM" id="Phobius"/>
    </source>
</evidence>
<dbReference type="InterPro" id="IPR002035">
    <property type="entry name" value="VWF_A"/>
</dbReference>
<sequence>MGGISRILCLLFVSMLFCLPTFAGLEMDGMMVTRPIEKTSVHDCIVVLLDASGSMNERMGGEASESRMDAAKRILEQAIRNAPPETYIGVLVMSGVQRYEWIQKLGPSDHAALLQSLQAINPDRSTPLGTFMKAAADELLYMREAQHNEGMYTLLVLTDGQANPAREEKMVERFTPEIRSRGILIHAVGIDMNTEHTLATQADTYQNANNAQALEERVRQVFAEVSSVRDPQLATDAYLTIAPLSTDVAMAVVKGLGTSVQGNHPIGEDPPEEVDQAAAPSQPSAEAVKEEETPFLVILFFMIVICGVFGVLLWIILEG</sequence>
<feature type="transmembrane region" description="Helical" evidence="2">
    <location>
        <begin position="295"/>
        <end position="317"/>
    </location>
</feature>
<protein>
    <recommendedName>
        <fullName evidence="3">VWFA domain-containing protein</fullName>
    </recommendedName>
</protein>
<dbReference type="CDD" id="cd00198">
    <property type="entry name" value="vWFA"/>
    <property type="match status" value="1"/>
</dbReference>
<name>A0A0G1PJN8_9BACT</name>
<dbReference type="Gene3D" id="3.40.50.410">
    <property type="entry name" value="von Willebrand factor, type A domain"/>
    <property type="match status" value="1"/>
</dbReference>
<dbReference type="EMBL" id="LCMG01000012">
    <property type="protein sequence ID" value="KKU32966.1"/>
    <property type="molecule type" value="Genomic_DNA"/>
</dbReference>
<dbReference type="AlphaFoldDB" id="A0A0G1PJN8"/>
<comment type="caution">
    <text evidence="4">The sequence shown here is derived from an EMBL/GenBank/DDBJ whole genome shotgun (WGS) entry which is preliminary data.</text>
</comment>
<evidence type="ECO:0000313" key="5">
    <source>
        <dbReference type="Proteomes" id="UP000034705"/>
    </source>
</evidence>
<evidence type="ECO:0000313" key="4">
    <source>
        <dbReference type="EMBL" id="KKU32966.1"/>
    </source>
</evidence>
<proteinExistence type="predicted"/>
<dbReference type="PROSITE" id="PS50234">
    <property type="entry name" value="VWFA"/>
    <property type="match status" value="1"/>
</dbReference>
<feature type="compositionally biased region" description="Low complexity" evidence="1">
    <location>
        <begin position="276"/>
        <end position="285"/>
    </location>
</feature>
<keyword evidence="2" id="KW-1133">Transmembrane helix</keyword>
<dbReference type="SMART" id="SM00327">
    <property type="entry name" value="VWA"/>
    <property type="match status" value="1"/>
</dbReference>
<keyword evidence="2" id="KW-0812">Transmembrane</keyword>
<feature type="region of interest" description="Disordered" evidence="1">
    <location>
        <begin position="261"/>
        <end position="286"/>
    </location>
</feature>
<gene>
    <name evidence="4" type="ORF">UX45_C0012G0007</name>
</gene>
<keyword evidence="2" id="KW-0472">Membrane</keyword>
<organism evidence="4 5">
    <name type="scientific">Candidatus Uhrbacteria bacterium GW2011_GWF2_46_218</name>
    <dbReference type="NCBI Taxonomy" id="1619001"/>
    <lineage>
        <taxon>Bacteria</taxon>
        <taxon>Candidatus Uhriibacteriota</taxon>
    </lineage>
</organism>
<feature type="domain" description="VWFA" evidence="3">
    <location>
        <begin position="44"/>
        <end position="225"/>
    </location>
</feature>
<dbReference type="SUPFAM" id="SSF53300">
    <property type="entry name" value="vWA-like"/>
    <property type="match status" value="1"/>
</dbReference>
<dbReference type="Proteomes" id="UP000034705">
    <property type="component" value="Unassembled WGS sequence"/>
</dbReference>
<evidence type="ECO:0000256" key="1">
    <source>
        <dbReference type="SAM" id="MobiDB-lite"/>
    </source>
</evidence>